<protein>
    <recommendedName>
        <fullName evidence="4">DUF4367 domain-containing protein</fullName>
    </recommendedName>
</protein>
<organism evidence="2 3">
    <name type="scientific">Pseudalkalibacillus berkeleyi</name>
    <dbReference type="NCBI Taxonomy" id="1069813"/>
    <lineage>
        <taxon>Bacteria</taxon>
        <taxon>Bacillati</taxon>
        <taxon>Bacillota</taxon>
        <taxon>Bacilli</taxon>
        <taxon>Bacillales</taxon>
        <taxon>Fictibacillaceae</taxon>
        <taxon>Pseudalkalibacillus</taxon>
    </lineage>
</organism>
<dbReference type="RefSeq" id="WP_236335230.1">
    <property type="nucleotide sequence ID" value="NZ_JAKIJS010000001.1"/>
</dbReference>
<name>A0ABS9H0G9_9BACL</name>
<evidence type="ECO:0000313" key="2">
    <source>
        <dbReference type="EMBL" id="MCF6138493.1"/>
    </source>
</evidence>
<reference evidence="2 3" key="1">
    <citation type="submission" date="2022-01" db="EMBL/GenBank/DDBJ databases">
        <title>Alkalihalobacillus sp. EGI L200015, a novel bacterium isolated from a salt lake sediment.</title>
        <authorList>
            <person name="Gao L."/>
            <person name="Fang B.-Z."/>
            <person name="Li W.-J."/>
        </authorList>
    </citation>
    <scope>NUCLEOTIDE SEQUENCE [LARGE SCALE GENOMIC DNA]</scope>
    <source>
        <strain evidence="2 3">KCTC 12718</strain>
    </source>
</reference>
<dbReference type="Proteomes" id="UP001649381">
    <property type="component" value="Unassembled WGS sequence"/>
</dbReference>
<evidence type="ECO:0000256" key="1">
    <source>
        <dbReference type="SAM" id="Phobius"/>
    </source>
</evidence>
<evidence type="ECO:0008006" key="4">
    <source>
        <dbReference type="Google" id="ProtNLM"/>
    </source>
</evidence>
<evidence type="ECO:0000313" key="3">
    <source>
        <dbReference type="Proteomes" id="UP001649381"/>
    </source>
</evidence>
<keyword evidence="1" id="KW-1133">Transmembrane helix</keyword>
<feature type="transmembrane region" description="Helical" evidence="1">
    <location>
        <begin position="48"/>
        <end position="66"/>
    </location>
</feature>
<accession>A0ABS9H0G9</accession>
<sequence length="239" mass="27792">MDNNKFDEYMKQTLKEDHKVDDLQKENMWHAIEKEIEMTPQKLTKTKWKPLMITVAASILLIMGFLNTPPGHALVDNVKQMFAPEKQVKIPMEGSEEEETATLNDQSEKGYVIYVDEEHYKMEEKKGYDIITPKEPLPEHFPEVFMKIIHVENQNVEETISKLEAEHGITFEQTDYPIASQTARTLEGHEWNSELNKYFVIADESGGSYIFHQRYFLEAAEGHGVRLSEMLKDFHIVAE</sequence>
<proteinExistence type="predicted"/>
<comment type="caution">
    <text evidence="2">The sequence shown here is derived from an EMBL/GenBank/DDBJ whole genome shotgun (WGS) entry which is preliminary data.</text>
</comment>
<keyword evidence="3" id="KW-1185">Reference proteome</keyword>
<dbReference type="EMBL" id="JAKIJS010000001">
    <property type="protein sequence ID" value="MCF6138493.1"/>
    <property type="molecule type" value="Genomic_DNA"/>
</dbReference>
<keyword evidence="1" id="KW-0472">Membrane</keyword>
<gene>
    <name evidence="2" type="ORF">L2716_12210</name>
</gene>
<keyword evidence="1" id="KW-0812">Transmembrane</keyword>